<dbReference type="EMBL" id="JANBUJ010004384">
    <property type="protein sequence ID" value="KAJ2757572.1"/>
    <property type="molecule type" value="Genomic_DNA"/>
</dbReference>
<evidence type="ECO:0000313" key="2">
    <source>
        <dbReference type="Proteomes" id="UP001140234"/>
    </source>
</evidence>
<comment type="caution">
    <text evidence="1">The sequence shown here is derived from an EMBL/GenBank/DDBJ whole genome shotgun (WGS) entry which is preliminary data.</text>
</comment>
<evidence type="ECO:0000313" key="1">
    <source>
        <dbReference type="EMBL" id="KAJ2757572.1"/>
    </source>
</evidence>
<gene>
    <name evidence="1" type="ORF">IWQ57_007058</name>
</gene>
<reference evidence="1" key="1">
    <citation type="submission" date="2022-07" db="EMBL/GenBank/DDBJ databases">
        <title>Phylogenomic reconstructions and comparative analyses of Kickxellomycotina fungi.</title>
        <authorList>
            <person name="Reynolds N.K."/>
            <person name="Stajich J.E."/>
            <person name="Barry K."/>
            <person name="Grigoriev I.V."/>
            <person name="Crous P."/>
            <person name="Smith M.E."/>
        </authorList>
    </citation>
    <scope>NUCLEOTIDE SEQUENCE</scope>
    <source>
        <strain evidence="1">CBS 109366</strain>
    </source>
</reference>
<proteinExistence type="predicted"/>
<organism evidence="1 2">
    <name type="scientific">Coemansia nantahalensis</name>
    <dbReference type="NCBI Taxonomy" id="2789366"/>
    <lineage>
        <taxon>Eukaryota</taxon>
        <taxon>Fungi</taxon>
        <taxon>Fungi incertae sedis</taxon>
        <taxon>Zoopagomycota</taxon>
        <taxon>Kickxellomycotina</taxon>
        <taxon>Kickxellomycetes</taxon>
        <taxon>Kickxellales</taxon>
        <taxon>Kickxellaceae</taxon>
        <taxon>Coemansia</taxon>
    </lineage>
</organism>
<keyword evidence="2" id="KW-1185">Reference proteome</keyword>
<accession>A0ACC1JIC7</accession>
<feature type="non-terminal residue" evidence="1">
    <location>
        <position position="1"/>
    </location>
</feature>
<name>A0ACC1JIC7_9FUNG</name>
<protein>
    <submittedName>
        <fullName evidence="1">Uncharacterized protein</fullName>
    </submittedName>
</protein>
<sequence>RTFLSWLRLSLAVMGTGAVALADIAKLHSPLPDNGRGGGRLRRFLERYDAAIGLLLFCLAAFALAMALLVFSHSAAQLAVLRRPLRRSVTIPAATVGAVAAAALVVALTAGSWRHALLLEP</sequence>
<dbReference type="Proteomes" id="UP001140234">
    <property type="component" value="Unassembled WGS sequence"/>
</dbReference>